<dbReference type="Proteomes" id="UP000018720">
    <property type="component" value="Unassembled WGS sequence"/>
</dbReference>
<accession>A0ABN0H5W6</accession>
<sequence length="54" mass="6637">MKKEAQKRIYSLNGSSINEMEDWLLDIIDLWNKRLDKLDRYVLKIKKERARDKK</sequence>
<name>A0ABN0H5W6_9LEPT</name>
<evidence type="ECO:0000313" key="1">
    <source>
        <dbReference type="EMBL" id="EJZ40576.1"/>
    </source>
</evidence>
<proteinExistence type="predicted"/>
<comment type="caution">
    <text evidence="1">The sequence shown here is derived from an EMBL/GenBank/DDBJ whole genome shotgun (WGS) entry which is preliminary data.</text>
</comment>
<dbReference type="EMBL" id="AHOM02000010">
    <property type="protein sequence ID" value="EJZ40576.1"/>
    <property type="molecule type" value="Genomic_DNA"/>
</dbReference>
<keyword evidence="2" id="KW-1185">Reference proteome</keyword>
<organism evidence="1 2">
    <name type="scientific">Leptospira licerasiae str. MMD4847</name>
    <dbReference type="NCBI Taxonomy" id="1049971"/>
    <lineage>
        <taxon>Bacteria</taxon>
        <taxon>Pseudomonadati</taxon>
        <taxon>Spirochaetota</taxon>
        <taxon>Spirochaetia</taxon>
        <taxon>Leptospirales</taxon>
        <taxon>Leptospiraceae</taxon>
        <taxon>Leptospira</taxon>
    </lineage>
</organism>
<protein>
    <submittedName>
        <fullName evidence="1">Toxin-antitoxin system, antitoxin component, ArsR family</fullName>
    </submittedName>
</protein>
<gene>
    <name evidence="1" type="ORF">LEP1GSC178_1881</name>
</gene>
<reference evidence="1 2" key="1">
    <citation type="submission" date="2012-08" db="EMBL/GenBank/DDBJ databases">
        <authorList>
            <person name="Harkins D.M."/>
            <person name="Durkin A.S."/>
            <person name="Selengut J.D."/>
            <person name="Sanka R."/>
            <person name="DePew J."/>
            <person name="Purushe J."/>
            <person name="Matthias M.A."/>
            <person name="Vinetz J.M."/>
            <person name="Sutton G.G."/>
            <person name="Nelson W.C."/>
            <person name="Fouts D.E."/>
        </authorList>
    </citation>
    <scope>NUCLEOTIDE SEQUENCE [LARGE SCALE GENOMIC DNA]</scope>
    <source>
        <strain evidence="1 2">MMD4847</strain>
    </source>
</reference>
<evidence type="ECO:0000313" key="2">
    <source>
        <dbReference type="Proteomes" id="UP000018720"/>
    </source>
</evidence>